<dbReference type="EMBL" id="CP021112">
    <property type="protein sequence ID" value="ARP98071.1"/>
    <property type="molecule type" value="Genomic_DNA"/>
</dbReference>
<dbReference type="KEGG" id="psin:CAK95_02465"/>
<accession>A0A1W6ZL37</accession>
<dbReference type="RefSeq" id="WP_086086384.1">
    <property type="nucleotide sequence ID" value="NZ_CP021112.1"/>
</dbReference>
<protein>
    <submittedName>
        <fullName evidence="1">Uncharacterized protein</fullName>
    </submittedName>
</protein>
<dbReference type="Proteomes" id="UP000194137">
    <property type="component" value="Chromosome"/>
</dbReference>
<dbReference type="STRING" id="1235591.CAK95_02465"/>
<dbReference type="AlphaFoldDB" id="A0A1W6ZL37"/>
<evidence type="ECO:0000313" key="2">
    <source>
        <dbReference type="Proteomes" id="UP000194137"/>
    </source>
</evidence>
<proteinExistence type="predicted"/>
<keyword evidence="2" id="KW-1185">Reference proteome</keyword>
<sequence>MSDRESNRADPLERQKSEHRALALLRLLGREASYMSNEEIVDCHFANLGLACPRAQVRECLAMLERAGLIELSMAETLTVIRLTAKGDEVGQGLVVVEGVLRPGVDCPY</sequence>
<gene>
    <name evidence="1" type="ORF">CAK95_02465</name>
</gene>
<evidence type="ECO:0000313" key="1">
    <source>
        <dbReference type="EMBL" id="ARP98071.1"/>
    </source>
</evidence>
<name>A0A1W6ZL37_9HYPH</name>
<reference evidence="1 2" key="1">
    <citation type="submission" date="2017-05" db="EMBL/GenBank/DDBJ databases">
        <title>Full genome sequence of Pseudorhodoplanes sinuspersici.</title>
        <authorList>
            <person name="Dastgheib S.M.M."/>
            <person name="Shavandi M."/>
            <person name="Tirandaz H."/>
        </authorList>
    </citation>
    <scope>NUCLEOTIDE SEQUENCE [LARGE SCALE GENOMIC DNA]</scope>
    <source>
        <strain evidence="1 2">RIPI110</strain>
    </source>
</reference>
<organism evidence="1 2">
    <name type="scientific">Pseudorhodoplanes sinuspersici</name>
    <dbReference type="NCBI Taxonomy" id="1235591"/>
    <lineage>
        <taxon>Bacteria</taxon>
        <taxon>Pseudomonadati</taxon>
        <taxon>Pseudomonadota</taxon>
        <taxon>Alphaproteobacteria</taxon>
        <taxon>Hyphomicrobiales</taxon>
        <taxon>Pseudorhodoplanes</taxon>
    </lineage>
</organism>